<dbReference type="GO" id="GO:0016829">
    <property type="term" value="F:lyase activity"/>
    <property type="evidence" value="ECO:0007669"/>
    <property type="project" value="UniProtKB-KW"/>
</dbReference>
<dbReference type="SUPFAM" id="SSF54593">
    <property type="entry name" value="Glyoxalase/Bleomycin resistance protein/Dihydroxybiphenyl dioxygenase"/>
    <property type="match status" value="1"/>
</dbReference>
<protein>
    <submittedName>
        <fullName evidence="2">Lactoylglutathione lyase</fullName>
    </submittedName>
</protein>
<accession>A0A1I1VRU3</accession>
<dbReference type="Proteomes" id="UP000181976">
    <property type="component" value="Unassembled WGS sequence"/>
</dbReference>
<dbReference type="PROSITE" id="PS51819">
    <property type="entry name" value="VOC"/>
    <property type="match status" value="1"/>
</dbReference>
<evidence type="ECO:0000313" key="2">
    <source>
        <dbReference type="EMBL" id="SFD85544.1"/>
    </source>
</evidence>
<evidence type="ECO:0000313" key="3">
    <source>
        <dbReference type="Proteomes" id="UP000181976"/>
    </source>
</evidence>
<name>A0A1I1VRU3_9BACT</name>
<evidence type="ECO:0000259" key="1">
    <source>
        <dbReference type="PROSITE" id="PS51819"/>
    </source>
</evidence>
<dbReference type="EMBL" id="FONA01000003">
    <property type="protein sequence ID" value="SFD85544.1"/>
    <property type="molecule type" value="Genomic_DNA"/>
</dbReference>
<keyword evidence="3" id="KW-1185">Reference proteome</keyword>
<dbReference type="Pfam" id="PF00903">
    <property type="entry name" value="Glyoxalase"/>
    <property type="match status" value="1"/>
</dbReference>
<organism evidence="2 3">
    <name type="scientific">Thermophagus xiamenensis</name>
    <dbReference type="NCBI Taxonomy" id="385682"/>
    <lineage>
        <taxon>Bacteria</taxon>
        <taxon>Pseudomonadati</taxon>
        <taxon>Bacteroidota</taxon>
        <taxon>Bacteroidia</taxon>
        <taxon>Marinilabiliales</taxon>
        <taxon>Marinilabiliaceae</taxon>
        <taxon>Thermophagus</taxon>
    </lineage>
</organism>
<dbReference type="InterPro" id="IPR037523">
    <property type="entry name" value="VOC_core"/>
</dbReference>
<dbReference type="InterPro" id="IPR004360">
    <property type="entry name" value="Glyas_Fos-R_dOase_dom"/>
</dbReference>
<dbReference type="Gene3D" id="3.10.180.10">
    <property type="entry name" value="2,3-Dihydroxybiphenyl 1,2-Dioxygenase, domain 1"/>
    <property type="match status" value="1"/>
</dbReference>
<reference evidence="2 3" key="1">
    <citation type="submission" date="2016-10" db="EMBL/GenBank/DDBJ databases">
        <authorList>
            <person name="de Groot N.N."/>
        </authorList>
    </citation>
    <scope>NUCLEOTIDE SEQUENCE [LARGE SCALE GENOMIC DNA]</scope>
    <source>
        <strain evidence="2 3">DSM 19012</strain>
    </source>
</reference>
<dbReference type="AlphaFoldDB" id="A0A1I1VRU3"/>
<sequence length="52" mass="6339">MKIDHIAIRTRDLDKVRDFYVRYFGAVCSRKYENPEKKFSSYFCLFRVSLPE</sequence>
<dbReference type="STRING" id="385682.SAMN05444380_10329"/>
<feature type="domain" description="VOC" evidence="1">
    <location>
        <begin position="2"/>
        <end position="52"/>
    </location>
</feature>
<dbReference type="RefSeq" id="WP_138956850.1">
    <property type="nucleotide sequence ID" value="NZ_AFSL01000019.1"/>
</dbReference>
<keyword evidence="2" id="KW-0456">Lyase</keyword>
<gene>
    <name evidence="2" type="ORF">SAMN05444380_10329</name>
</gene>
<dbReference type="InterPro" id="IPR029068">
    <property type="entry name" value="Glyas_Bleomycin-R_OHBP_Dase"/>
</dbReference>
<proteinExistence type="predicted"/>
<dbReference type="OrthoDB" id="9789012at2"/>
<dbReference type="InParanoid" id="A0A1I1VRU3"/>